<dbReference type="HOGENOM" id="CLU_011615_5_1_7"/>
<accession>B9M571</accession>
<dbReference type="KEGG" id="geo:Geob_1467"/>
<dbReference type="PROSITE" id="PS50293">
    <property type="entry name" value="TPR_REGION"/>
    <property type="match status" value="1"/>
</dbReference>
<feature type="transmembrane region" description="Helical" evidence="4">
    <location>
        <begin position="21"/>
        <end position="38"/>
    </location>
</feature>
<feature type="transmembrane region" description="Helical" evidence="4">
    <location>
        <begin position="166"/>
        <end position="184"/>
    </location>
</feature>
<organism evidence="5 6">
    <name type="scientific">Geotalea daltonii (strain DSM 22248 / JCM 15807 / FRC-32)</name>
    <name type="common">Geobacter daltonii</name>
    <dbReference type="NCBI Taxonomy" id="316067"/>
    <lineage>
        <taxon>Bacteria</taxon>
        <taxon>Pseudomonadati</taxon>
        <taxon>Thermodesulfobacteriota</taxon>
        <taxon>Desulfuromonadia</taxon>
        <taxon>Geobacterales</taxon>
        <taxon>Geobacteraceae</taxon>
        <taxon>Geotalea</taxon>
    </lineage>
</organism>
<keyword evidence="4" id="KW-1133">Transmembrane helix</keyword>
<evidence type="ECO:0000256" key="3">
    <source>
        <dbReference type="PROSITE-ProRule" id="PRU00339"/>
    </source>
</evidence>
<feature type="transmembrane region" description="Helical" evidence="4">
    <location>
        <begin position="376"/>
        <end position="398"/>
    </location>
</feature>
<dbReference type="InterPro" id="IPR011990">
    <property type="entry name" value="TPR-like_helical_dom_sf"/>
</dbReference>
<proteinExistence type="predicted"/>
<keyword evidence="6" id="KW-1185">Reference proteome</keyword>
<evidence type="ECO:0000313" key="5">
    <source>
        <dbReference type="EMBL" id="ACM19826.1"/>
    </source>
</evidence>
<dbReference type="OrthoDB" id="9778850at2"/>
<evidence type="ECO:0000313" key="6">
    <source>
        <dbReference type="Proteomes" id="UP000007721"/>
    </source>
</evidence>
<feature type="transmembrane region" description="Helical" evidence="4">
    <location>
        <begin position="243"/>
        <end position="263"/>
    </location>
</feature>
<feature type="transmembrane region" description="Helical" evidence="4">
    <location>
        <begin position="320"/>
        <end position="344"/>
    </location>
</feature>
<name>B9M571_GEODF</name>
<dbReference type="Proteomes" id="UP000007721">
    <property type="component" value="Chromosome"/>
</dbReference>
<reference evidence="5 6" key="1">
    <citation type="submission" date="2009-01" db="EMBL/GenBank/DDBJ databases">
        <title>Complete sequence of Geobacter sp. FRC-32.</title>
        <authorList>
            <consortium name="US DOE Joint Genome Institute"/>
            <person name="Lucas S."/>
            <person name="Copeland A."/>
            <person name="Lapidus A."/>
            <person name="Glavina del Rio T."/>
            <person name="Dalin E."/>
            <person name="Tice H."/>
            <person name="Bruce D."/>
            <person name="Goodwin L."/>
            <person name="Pitluck S."/>
            <person name="Saunders E."/>
            <person name="Brettin T."/>
            <person name="Detter J.C."/>
            <person name="Han C."/>
            <person name="Larimer F."/>
            <person name="Land M."/>
            <person name="Hauser L."/>
            <person name="Kyrpides N."/>
            <person name="Ovchinnikova G."/>
            <person name="Kostka J."/>
            <person name="Richardson P."/>
        </authorList>
    </citation>
    <scope>NUCLEOTIDE SEQUENCE [LARGE SCALE GENOMIC DNA]</scope>
    <source>
        <strain evidence="6">DSM 22248 / JCM 15807 / FRC-32</strain>
    </source>
</reference>
<keyword evidence="2 3" id="KW-0802">TPR repeat</keyword>
<evidence type="ECO:0000256" key="4">
    <source>
        <dbReference type="SAM" id="Phobius"/>
    </source>
</evidence>
<dbReference type="eggNOG" id="COG0457">
    <property type="taxonomic scope" value="Bacteria"/>
</dbReference>
<keyword evidence="1" id="KW-0677">Repeat</keyword>
<dbReference type="Gene3D" id="1.25.40.10">
    <property type="entry name" value="Tetratricopeptide repeat domain"/>
    <property type="match status" value="2"/>
</dbReference>
<keyword evidence="4" id="KW-0812">Transmembrane</keyword>
<dbReference type="Pfam" id="PF13414">
    <property type="entry name" value="TPR_11"/>
    <property type="match status" value="1"/>
</dbReference>
<feature type="repeat" description="TPR" evidence="3">
    <location>
        <begin position="590"/>
        <end position="623"/>
    </location>
</feature>
<dbReference type="AlphaFoldDB" id="B9M571"/>
<protein>
    <submittedName>
        <fullName evidence="5">TPR domain protein</fullName>
    </submittedName>
</protein>
<evidence type="ECO:0000256" key="1">
    <source>
        <dbReference type="ARBA" id="ARBA00022737"/>
    </source>
</evidence>
<feature type="transmembrane region" description="Helical" evidence="4">
    <location>
        <begin position="435"/>
        <end position="455"/>
    </location>
</feature>
<dbReference type="SUPFAM" id="SSF48452">
    <property type="entry name" value="TPR-like"/>
    <property type="match status" value="1"/>
</dbReference>
<dbReference type="SMART" id="SM00028">
    <property type="entry name" value="TPR"/>
    <property type="match status" value="3"/>
</dbReference>
<dbReference type="PANTHER" id="PTHR44227">
    <property type="match status" value="1"/>
</dbReference>
<feature type="transmembrane region" description="Helical" evidence="4">
    <location>
        <begin position="136"/>
        <end position="154"/>
    </location>
</feature>
<dbReference type="PROSITE" id="PS50005">
    <property type="entry name" value="TPR"/>
    <property type="match status" value="2"/>
</dbReference>
<gene>
    <name evidence="5" type="ordered locus">Geob_1467</name>
</gene>
<sequence length="635" mass="70504">MSASWLNGKIPAFFFGRIRHAAVVHGMILMLVGFFAYANTFDAQFNFDDVPAILGNPTVRSAESVTDPLAIRGNRGVGNFSFALNYKIAAELTGDGFSVRGYHYFNLAVHLANALLVYLLVILTIRRSTSGESSEWRGRGIAFLAALLFVSHPLQTQAVTYIVQRFTSLATTFYLLSLVFYIFARSQRGDSTNGNRLKAAVFWALSIVLAALAMGTKEIAITLPFTIILYEFLFFRGSIVKRLLAAGAFLLTLIIIPLSIIGASGGQLLSRIEAATKVQTDMSRLDYLYTQFKVVVTYLRLLFFPAGQNLEYDYPVSHSFFEAGVILSFLLLLAIFGLGVYFLYRSKFEVRGSKFEVGQAHSPITNHQSPITNHRLIAFGIFWFFITLSVESSFIPIVDVIFEHRVYLPSVGFFIAVATLVVLGAEKLSLGRPRVADGLLVSILLLSCVLALLTFNRNRVWADEITLWEDVAAKSPNLSRPWNNLGYAYLKHRLPKKAIPALITSITISPGSPDAWNNVGMALTQLGSYTGRFSPTYELFDMSAGITSTYQSEWFALAYNNLGLAYDSMGQVNESIENFQKAISMNPRLAQAYYNLGLAFLAIKDKGQAADQYRMLRSLDPELAAKLREAVIGDW</sequence>
<feature type="repeat" description="TPR" evidence="3">
    <location>
        <begin position="556"/>
        <end position="589"/>
    </location>
</feature>
<dbReference type="PANTHER" id="PTHR44227:SF3">
    <property type="entry name" value="PROTEIN O-MANNOSYL-TRANSFERASE TMTC4"/>
    <property type="match status" value="1"/>
</dbReference>
<dbReference type="EMBL" id="CP001390">
    <property type="protein sequence ID" value="ACM19826.1"/>
    <property type="molecule type" value="Genomic_DNA"/>
</dbReference>
<dbReference type="InterPro" id="IPR019734">
    <property type="entry name" value="TPR_rpt"/>
</dbReference>
<dbReference type="STRING" id="316067.Geob_1467"/>
<feature type="transmembrane region" description="Helical" evidence="4">
    <location>
        <begin position="104"/>
        <end position="124"/>
    </location>
</feature>
<dbReference type="InterPro" id="IPR052346">
    <property type="entry name" value="O-mannosyl-transferase_TMTC"/>
</dbReference>
<feature type="transmembrane region" description="Helical" evidence="4">
    <location>
        <begin position="196"/>
        <end position="213"/>
    </location>
</feature>
<keyword evidence="4" id="KW-0472">Membrane</keyword>
<feature type="transmembrane region" description="Helical" evidence="4">
    <location>
        <begin position="404"/>
        <end position="423"/>
    </location>
</feature>
<evidence type="ECO:0000256" key="2">
    <source>
        <dbReference type="ARBA" id="ARBA00022803"/>
    </source>
</evidence>